<gene>
    <name evidence="2" type="ORF">DFQ10_103232</name>
</gene>
<feature type="signal peptide" evidence="1">
    <location>
        <begin position="1"/>
        <end position="21"/>
    </location>
</feature>
<sequence length="165" mass="18851">MKAIKQTAILFIILVTSLISAQEKSESELTSKLNNGVHFVAELSDSNVKLKDSVIITYKLYVAQDIGISNYNMRDYIESEDFKVEDITSSDVKVEYEVFKNEKYRFVILKKSVLKPKQKGKFELEALVLDFTSEIPSKNSDAFGRLIMEKVKRTIKTDNITINVI</sequence>
<evidence type="ECO:0000313" key="3">
    <source>
        <dbReference type="Proteomes" id="UP000256980"/>
    </source>
</evidence>
<keyword evidence="1" id="KW-0732">Signal</keyword>
<name>A0A3D9H4U7_9FLAO</name>
<proteinExistence type="predicted"/>
<dbReference type="OrthoDB" id="9889736at2"/>
<comment type="caution">
    <text evidence="2">The sequence shown here is derived from an EMBL/GenBank/DDBJ whole genome shotgun (WGS) entry which is preliminary data.</text>
</comment>
<organism evidence="2 3">
    <name type="scientific">Winogradskyella eximia</name>
    <dbReference type="NCBI Taxonomy" id="262006"/>
    <lineage>
        <taxon>Bacteria</taxon>
        <taxon>Pseudomonadati</taxon>
        <taxon>Bacteroidota</taxon>
        <taxon>Flavobacteriia</taxon>
        <taxon>Flavobacteriales</taxon>
        <taxon>Flavobacteriaceae</taxon>
        <taxon>Winogradskyella</taxon>
    </lineage>
</organism>
<dbReference type="Proteomes" id="UP000256980">
    <property type="component" value="Unassembled WGS sequence"/>
</dbReference>
<dbReference type="AlphaFoldDB" id="A0A3D9H4U7"/>
<protein>
    <submittedName>
        <fullName evidence="2">Oxygen tolerance protein BatD</fullName>
    </submittedName>
</protein>
<dbReference type="EMBL" id="QRDV01000003">
    <property type="protein sequence ID" value="RED44545.1"/>
    <property type="molecule type" value="Genomic_DNA"/>
</dbReference>
<dbReference type="RefSeq" id="WP_115817144.1">
    <property type="nucleotide sequence ID" value="NZ_QRDV01000003.1"/>
</dbReference>
<reference evidence="2 3" key="1">
    <citation type="submission" date="2018-07" db="EMBL/GenBank/DDBJ databases">
        <title>Genomic Encyclopedia of Type Strains, Phase III (KMG-III): the genomes of soil and plant-associated and newly described type strains.</title>
        <authorList>
            <person name="Whitman W."/>
        </authorList>
    </citation>
    <scope>NUCLEOTIDE SEQUENCE [LARGE SCALE GENOMIC DNA]</scope>
    <source>
        <strain evidence="2 3">CECT 7946</strain>
    </source>
</reference>
<accession>A0A3D9H4U7</accession>
<feature type="chain" id="PRO_5017594105" evidence="1">
    <location>
        <begin position="22"/>
        <end position="165"/>
    </location>
</feature>
<evidence type="ECO:0000256" key="1">
    <source>
        <dbReference type="SAM" id="SignalP"/>
    </source>
</evidence>
<keyword evidence="3" id="KW-1185">Reference proteome</keyword>
<evidence type="ECO:0000313" key="2">
    <source>
        <dbReference type="EMBL" id="RED44545.1"/>
    </source>
</evidence>